<keyword evidence="2" id="KW-1185">Reference proteome</keyword>
<reference evidence="1 2" key="1">
    <citation type="submission" date="2023-11" db="EMBL/GenBank/DDBJ databases">
        <title>Halocaridina rubra genome assembly.</title>
        <authorList>
            <person name="Smith C."/>
        </authorList>
    </citation>
    <scope>NUCLEOTIDE SEQUENCE [LARGE SCALE GENOMIC DNA]</scope>
    <source>
        <strain evidence="1">EP-1</strain>
        <tissue evidence="1">Whole</tissue>
    </source>
</reference>
<comment type="caution">
    <text evidence="1">The sequence shown here is derived from an EMBL/GenBank/DDBJ whole genome shotgun (WGS) entry which is preliminary data.</text>
</comment>
<dbReference type="AlphaFoldDB" id="A0AAN9A4J4"/>
<evidence type="ECO:0000313" key="1">
    <source>
        <dbReference type="EMBL" id="KAK7074723.1"/>
    </source>
</evidence>
<organism evidence="1 2">
    <name type="scientific">Halocaridina rubra</name>
    <name type="common">Hawaiian red shrimp</name>
    <dbReference type="NCBI Taxonomy" id="373956"/>
    <lineage>
        <taxon>Eukaryota</taxon>
        <taxon>Metazoa</taxon>
        <taxon>Ecdysozoa</taxon>
        <taxon>Arthropoda</taxon>
        <taxon>Crustacea</taxon>
        <taxon>Multicrustacea</taxon>
        <taxon>Malacostraca</taxon>
        <taxon>Eumalacostraca</taxon>
        <taxon>Eucarida</taxon>
        <taxon>Decapoda</taxon>
        <taxon>Pleocyemata</taxon>
        <taxon>Caridea</taxon>
        <taxon>Atyoidea</taxon>
        <taxon>Atyidae</taxon>
        <taxon>Halocaridina</taxon>
    </lineage>
</organism>
<proteinExistence type="predicted"/>
<name>A0AAN9A4J4_HALRR</name>
<protein>
    <submittedName>
        <fullName evidence="1">Uncharacterized protein</fullName>
    </submittedName>
</protein>
<dbReference type="Proteomes" id="UP001381693">
    <property type="component" value="Unassembled WGS sequence"/>
</dbReference>
<evidence type="ECO:0000313" key="2">
    <source>
        <dbReference type="Proteomes" id="UP001381693"/>
    </source>
</evidence>
<sequence>MRRSYSKVLLLILPNTTGTDKLMKYVCGGLAPDLNRQEAPMATLPYYRHSRREGKSGKEISIAYPESHFRP</sequence>
<accession>A0AAN9A4J4</accession>
<gene>
    <name evidence="1" type="ORF">SK128_001008</name>
</gene>
<dbReference type="EMBL" id="JAXCGZ010011475">
    <property type="protein sequence ID" value="KAK7074723.1"/>
    <property type="molecule type" value="Genomic_DNA"/>
</dbReference>